<dbReference type="EMBL" id="CAXHTB010000021">
    <property type="protein sequence ID" value="CAL0328097.1"/>
    <property type="molecule type" value="Genomic_DNA"/>
</dbReference>
<dbReference type="AlphaFoldDB" id="A0AAV1Y259"/>
<keyword evidence="2" id="KW-1185">Reference proteome</keyword>
<sequence length="152" mass="16881">MAQNEVSIRSLNSPNYINSHRQLVSTLFPPTFQETRNIASNNNSFQAPSQSVEMLKRDSFFSGGQVCPLTSNRNMNLSPSVLSCVGNNAAEIAQLSLPQSCKRKLEELSPCDGTKDFIVQLEKPINMIEFIDLVHIDDDNSDVKPLNLALKL</sequence>
<protein>
    <submittedName>
        <fullName evidence="1">Uncharacterized protein</fullName>
    </submittedName>
</protein>
<gene>
    <name evidence="1" type="ORF">LLUT_LOCUS29157</name>
</gene>
<organism evidence="1 2">
    <name type="scientific">Lupinus luteus</name>
    <name type="common">European yellow lupine</name>
    <dbReference type="NCBI Taxonomy" id="3873"/>
    <lineage>
        <taxon>Eukaryota</taxon>
        <taxon>Viridiplantae</taxon>
        <taxon>Streptophyta</taxon>
        <taxon>Embryophyta</taxon>
        <taxon>Tracheophyta</taxon>
        <taxon>Spermatophyta</taxon>
        <taxon>Magnoliopsida</taxon>
        <taxon>eudicotyledons</taxon>
        <taxon>Gunneridae</taxon>
        <taxon>Pentapetalae</taxon>
        <taxon>rosids</taxon>
        <taxon>fabids</taxon>
        <taxon>Fabales</taxon>
        <taxon>Fabaceae</taxon>
        <taxon>Papilionoideae</taxon>
        <taxon>50 kb inversion clade</taxon>
        <taxon>genistoids sensu lato</taxon>
        <taxon>core genistoids</taxon>
        <taxon>Genisteae</taxon>
        <taxon>Lupinus</taxon>
    </lineage>
</organism>
<name>A0AAV1Y259_LUPLU</name>
<evidence type="ECO:0000313" key="2">
    <source>
        <dbReference type="Proteomes" id="UP001497480"/>
    </source>
</evidence>
<reference evidence="1 2" key="1">
    <citation type="submission" date="2024-03" db="EMBL/GenBank/DDBJ databases">
        <authorList>
            <person name="Martinez-Hernandez J."/>
        </authorList>
    </citation>
    <scope>NUCLEOTIDE SEQUENCE [LARGE SCALE GENOMIC DNA]</scope>
</reference>
<comment type="caution">
    <text evidence="1">The sequence shown here is derived from an EMBL/GenBank/DDBJ whole genome shotgun (WGS) entry which is preliminary data.</text>
</comment>
<dbReference type="Proteomes" id="UP001497480">
    <property type="component" value="Unassembled WGS sequence"/>
</dbReference>
<accession>A0AAV1Y259</accession>
<proteinExistence type="predicted"/>
<evidence type="ECO:0000313" key="1">
    <source>
        <dbReference type="EMBL" id="CAL0328097.1"/>
    </source>
</evidence>